<evidence type="ECO:0000313" key="1">
    <source>
        <dbReference type="EMBL" id="NHO32020.1"/>
    </source>
</evidence>
<protein>
    <submittedName>
        <fullName evidence="1">Phage tail protein</fullName>
    </submittedName>
</protein>
<comment type="caution">
    <text evidence="1">The sequence shown here is derived from an EMBL/GenBank/DDBJ whole genome shotgun (WGS) entry which is preliminary data.</text>
</comment>
<name>A0ABX0K6J6_9PROT</name>
<reference evidence="1 2" key="1">
    <citation type="journal article" date="2020" name="Int. J. Syst. Evol. Microbiol.">
        <title>Novel acetic acid bacteria from cider fermentations: Acetobacter conturbans sp. nov. and Acetobacter fallax sp. nov.</title>
        <authorList>
            <person name="Sombolestani A.S."/>
            <person name="Cleenwerck I."/>
            <person name="Cnockaert M."/>
            <person name="Borremans W."/>
            <person name="Wieme A.D."/>
            <person name="De Vuyst L."/>
            <person name="Vandamme P."/>
        </authorList>
    </citation>
    <scope>NUCLEOTIDE SEQUENCE [LARGE SCALE GENOMIC DNA]</scope>
    <source>
        <strain evidence="1 2">LMG 1637</strain>
    </source>
</reference>
<dbReference type="Proteomes" id="UP000615326">
    <property type="component" value="Unassembled WGS sequence"/>
</dbReference>
<proteinExistence type="predicted"/>
<gene>
    <name evidence="1" type="ORF">GOB84_05485</name>
</gene>
<keyword evidence="2" id="KW-1185">Reference proteome</keyword>
<dbReference type="RefSeq" id="WP_173576611.1">
    <property type="nucleotide sequence ID" value="NZ_WOSW01000006.1"/>
</dbReference>
<sequence length="118" mass="12430">MADLFHIRGTDLIITETGGLEIATGNDVGTQRVLRRLATNAGDYIFALDYGAGLPGRVGGVDTPADLKAVILQQMTLEPMVSSNPAPVVNVQDIGLGERQISITYVSTSTGDTVTLEI</sequence>
<dbReference type="EMBL" id="WOSW01000006">
    <property type="protein sequence ID" value="NHO32020.1"/>
    <property type="molecule type" value="Genomic_DNA"/>
</dbReference>
<organism evidence="1 2">
    <name type="scientific">Acetobacter fallax</name>
    <dbReference type="NCBI Taxonomy" id="1737473"/>
    <lineage>
        <taxon>Bacteria</taxon>
        <taxon>Pseudomonadati</taxon>
        <taxon>Pseudomonadota</taxon>
        <taxon>Alphaproteobacteria</taxon>
        <taxon>Acetobacterales</taxon>
        <taxon>Acetobacteraceae</taxon>
        <taxon>Acetobacter</taxon>
    </lineage>
</organism>
<accession>A0ABX0K6J6</accession>
<evidence type="ECO:0000313" key="2">
    <source>
        <dbReference type="Proteomes" id="UP000615326"/>
    </source>
</evidence>